<evidence type="ECO:0000259" key="2">
    <source>
        <dbReference type="Pfam" id="PF07002"/>
    </source>
</evidence>
<dbReference type="EMBL" id="CDMY01000275">
    <property type="protein sequence ID" value="CEL99149.1"/>
    <property type="molecule type" value="Genomic_DNA"/>
</dbReference>
<accession>A0A0G4ENZ8</accession>
<feature type="region of interest" description="Disordered" evidence="1">
    <location>
        <begin position="170"/>
        <end position="196"/>
    </location>
</feature>
<gene>
    <name evidence="3" type="ORF">Vbra_2857</name>
</gene>
<dbReference type="Pfam" id="PF07002">
    <property type="entry name" value="Copine"/>
    <property type="match status" value="1"/>
</dbReference>
<dbReference type="PANTHER" id="PTHR10857">
    <property type="entry name" value="COPINE"/>
    <property type="match status" value="1"/>
</dbReference>
<feature type="compositionally biased region" description="Basic and acidic residues" evidence="1">
    <location>
        <begin position="36"/>
        <end position="48"/>
    </location>
</feature>
<feature type="compositionally biased region" description="Acidic residues" evidence="1">
    <location>
        <begin position="187"/>
        <end position="196"/>
    </location>
</feature>
<feature type="region of interest" description="Disordered" evidence="1">
    <location>
        <begin position="15"/>
        <end position="48"/>
    </location>
</feature>
<feature type="compositionally biased region" description="Basic residues" evidence="1">
    <location>
        <begin position="647"/>
        <end position="674"/>
    </location>
</feature>
<dbReference type="PANTHER" id="PTHR10857:SF106">
    <property type="entry name" value="C2 DOMAIN-CONTAINING PROTEIN"/>
    <property type="match status" value="1"/>
</dbReference>
<dbReference type="OrthoDB" id="5855668at2759"/>
<protein>
    <recommendedName>
        <fullName evidence="2">Copine C-terminal domain-containing protein</fullName>
    </recommendedName>
</protein>
<keyword evidence="4" id="KW-1185">Reference proteome</keyword>
<feature type="domain" description="Copine C-terminal" evidence="2">
    <location>
        <begin position="443"/>
        <end position="646"/>
    </location>
</feature>
<feature type="region of interest" description="Disordered" evidence="1">
    <location>
        <begin position="640"/>
        <end position="690"/>
    </location>
</feature>
<sequence length="745" mass="82744">MGQVCCRRGVLGRNKSKVKPYAPDDDEDLQDNNTDADEKPGCATDRRQGYDDLSEATSRIELSVSCFDPTVQKGSIRRVFCAVAIRTESDEGEWVSLGPARQASVDTNRQSLDFQPLAVALYRFNATQHLRFDLYEESSASQPSGERLFSAEAECEVSHLVASGTLTLPLRPSHTTQATPARHADEAEGEEDEDEDDYFVSMRAKHKAKRHDELIEIDVRCVEAKGSNDLISMHIRPPFARRGDSCVISVCKCVDEQLRKQIRDQGPDAAEDALDRVDASRAASCFHPVLTSEVLTARQPSFHAVLPVKWVVSAHDWDGKSVYSPETCVGLLMHTSNVPPDKEGALENRTKCRQPMCKHLTVAMVTCGALKKCSVAGISIKASVFALSQRNGLHRTQAKAQIEKIEFEKRVTFLDFIHSGVKLGLLVAIDMTQSNRPPVNGASLHRYEEEGGNAYEQCVEEVATVMHRYLDNGLIAPYGFGSKLPPSSYTSHCFSLKGCYFSPMVRGAQGVLQAYRHALKHTWFSGPTLLRHIVSIAGSWAATEQHTEKYWVLLILTDGDLSDWDLTKEEIQKTVDLPLSITIVCTDHGGMKSGDGLDAKIIEMRQASDRVSLHRHPSRGPNIAADVLNSLPGEMTSFYERMSIKPSRTKPVQKTHTRDRRTQRRGRGRSRSVSRHQSEGQDAESMSVPFDDATMPSFLRMQMLSTARDAVAMGHERMEVMSVLKRAPCADVKWLLDVLTDTGGE</sequence>
<dbReference type="AlphaFoldDB" id="A0A0G4ENZ8"/>
<evidence type="ECO:0000313" key="4">
    <source>
        <dbReference type="Proteomes" id="UP000041254"/>
    </source>
</evidence>
<dbReference type="VEuPathDB" id="CryptoDB:Vbra_2857"/>
<evidence type="ECO:0000256" key="1">
    <source>
        <dbReference type="SAM" id="MobiDB-lite"/>
    </source>
</evidence>
<dbReference type="InterPro" id="IPR010734">
    <property type="entry name" value="Copine_C"/>
</dbReference>
<name>A0A0G4ENZ8_VITBC</name>
<proteinExistence type="predicted"/>
<dbReference type="GO" id="GO:0005886">
    <property type="term" value="C:plasma membrane"/>
    <property type="evidence" value="ECO:0007669"/>
    <property type="project" value="TreeGrafter"/>
</dbReference>
<evidence type="ECO:0000313" key="3">
    <source>
        <dbReference type="EMBL" id="CEL99149.1"/>
    </source>
</evidence>
<dbReference type="InParanoid" id="A0A0G4ENZ8"/>
<dbReference type="Proteomes" id="UP000041254">
    <property type="component" value="Unassembled WGS sequence"/>
</dbReference>
<dbReference type="GO" id="GO:0071277">
    <property type="term" value="P:cellular response to calcium ion"/>
    <property type="evidence" value="ECO:0007669"/>
    <property type="project" value="TreeGrafter"/>
</dbReference>
<dbReference type="InterPro" id="IPR045052">
    <property type="entry name" value="Copine"/>
</dbReference>
<dbReference type="STRING" id="1169540.A0A0G4ENZ8"/>
<dbReference type="GO" id="GO:0005544">
    <property type="term" value="F:calcium-dependent phospholipid binding"/>
    <property type="evidence" value="ECO:0007669"/>
    <property type="project" value="InterPro"/>
</dbReference>
<organism evidence="3 4">
    <name type="scientific">Vitrella brassicaformis (strain CCMP3155)</name>
    <dbReference type="NCBI Taxonomy" id="1169540"/>
    <lineage>
        <taxon>Eukaryota</taxon>
        <taxon>Sar</taxon>
        <taxon>Alveolata</taxon>
        <taxon>Colpodellida</taxon>
        <taxon>Vitrellaceae</taxon>
        <taxon>Vitrella</taxon>
    </lineage>
</organism>
<reference evidence="3 4" key="1">
    <citation type="submission" date="2014-11" db="EMBL/GenBank/DDBJ databases">
        <authorList>
            <person name="Zhu J."/>
            <person name="Qi W."/>
            <person name="Song R."/>
        </authorList>
    </citation>
    <scope>NUCLEOTIDE SEQUENCE [LARGE SCALE GENOMIC DNA]</scope>
</reference>